<feature type="transmembrane region" description="Helical" evidence="2">
    <location>
        <begin position="109"/>
        <end position="128"/>
    </location>
</feature>
<keyword evidence="2" id="KW-1133">Transmembrane helix</keyword>
<reference evidence="4 5" key="1">
    <citation type="journal article" date="2016" name="Mol. Biol. Evol.">
        <title>Comparative Genomics of Early-Diverging Mushroom-Forming Fungi Provides Insights into the Origins of Lignocellulose Decay Capabilities.</title>
        <authorList>
            <person name="Nagy L.G."/>
            <person name="Riley R."/>
            <person name="Tritt A."/>
            <person name="Adam C."/>
            <person name="Daum C."/>
            <person name="Floudas D."/>
            <person name="Sun H."/>
            <person name="Yadav J.S."/>
            <person name="Pangilinan J."/>
            <person name="Larsson K.H."/>
            <person name="Matsuura K."/>
            <person name="Barry K."/>
            <person name="Labutti K."/>
            <person name="Kuo R."/>
            <person name="Ohm R.A."/>
            <person name="Bhattacharya S.S."/>
            <person name="Shirouzu T."/>
            <person name="Yoshinaga Y."/>
            <person name="Martin F.M."/>
            <person name="Grigoriev I.V."/>
            <person name="Hibbett D.S."/>
        </authorList>
    </citation>
    <scope>NUCLEOTIDE SEQUENCE [LARGE SCALE GENOMIC DNA]</scope>
    <source>
        <strain evidence="4 5">HHB12029</strain>
    </source>
</reference>
<feature type="region of interest" description="Disordered" evidence="1">
    <location>
        <begin position="86"/>
        <end position="106"/>
    </location>
</feature>
<keyword evidence="3" id="KW-0732">Signal</keyword>
<dbReference type="AlphaFoldDB" id="A0A165L2Y8"/>
<feature type="signal peptide" evidence="3">
    <location>
        <begin position="1"/>
        <end position="18"/>
    </location>
</feature>
<dbReference type="Proteomes" id="UP000077266">
    <property type="component" value="Unassembled WGS sequence"/>
</dbReference>
<gene>
    <name evidence="4" type="ORF">EXIGLDRAFT_832982</name>
</gene>
<feature type="compositionally biased region" description="Low complexity" evidence="1">
    <location>
        <begin position="92"/>
        <end position="104"/>
    </location>
</feature>
<protein>
    <recommendedName>
        <fullName evidence="6">Extracellular membrane protein CFEM domain-containing protein</fullName>
    </recommendedName>
</protein>
<keyword evidence="2" id="KW-0812">Transmembrane</keyword>
<sequence>MRFSVLFGIVVLPVIALAAPQNSSNNDDCVTQCTILGEAANEYNSSIHRCSVDTSPSGEAPCPCQPDGLLPTIASCLKHCPDSAAKTDLENSCDSQSGDSSSKSWNGPASSAGLFIGSAGVILAGFLLM</sequence>
<name>A0A165L2Y8_EXIGL</name>
<keyword evidence="2" id="KW-0472">Membrane</keyword>
<dbReference type="InParanoid" id="A0A165L2Y8"/>
<dbReference type="EMBL" id="KV425932">
    <property type="protein sequence ID" value="KZV97270.1"/>
    <property type="molecule type" value="Genomic_DNA"/>
</dbReference>
<accession>A0A165L2Y8</accession>
<organism evidence="4 5">
    <name type="scientific">Exidia glandulosa HHB12029</name>
    <dbReference type="NCBI Taxonomy" id="1314781"/>
    <lineage>
        <taxon>Eukaryota</taxon>
        <taxon>Fungi</taxon>
        <taxon>Dikarya</taxon>
        <taxon>Basidiomycota</taxon>
        <taxon>Agaricomycotina</taxon>
        <taxon>Agaricomycetes</taxon>
        <taxon>Auriculariales</taxon>
        <taxon>Exidiaceae</taxon>
        <taxon>Exidia</taxon>
    </lineage>
</organism>
<evidence type="ECO:0000313" key="5">
    <source>
        <dbReference type="Proteomes" id="UP000077266"/>
    </source>
</evidence>
<evidence type="ECO:0000256" key="3">
    <source>
        <dbReference type="SAM" id="SignalP"/>
    </source>
</evidence>
<evidence type="ECO:0000313" key="4">
    <source>
        <dbReference type="EMBL" id="KZV97270.1"/>
    </source>
</evidence>
<evidence type="ECO:0000256" key="2">
    <source>
        <dbReference type="SAM" id="Phobius"/>
    </source>
</evidence>
<feature type="chain" id="PRO_5007861504" description="Extracellular membrane protein CFEM domain-containing protein" evidence="3">
    <location>
        <begin position="19"/>
        <end position="129"/>
    </location>
</feature>
<evidence type="ECO:0000256" key="1">
    <source>
        <dbReference type="SAM" id="MobiDB-lite"/>
    </source>
</evidence>
<proteinExistence type="predicted"/>
<evidence type="ECO:0008006" key="6">
    <source>
        <dbReference type="Google" id="ProtNLM"/>
    </source>
</evidence>
<keyword evidence="5" id="KW-1185">Reference proteome</keyword>